<protein>
    <submittedName>
        <fullName evidence="2">Uncharacterized protein</fullName>
    </submittedName>
</protein>
<comment type="caution">
    <text evidence="2">The sequence shown here is derived from an EMBL/GenBank/DDBJ whole genome shotgun (WGS) entry which is preliminary data.</text>
</comment>
<feature type="region of interest" description="Disordered" evidence="1">
    <location>
        <begin position="1"/>
        <end position="26"/>
    </location>
</feature>
<evidence type="ECO:0000313" key="3">
    <source>
        <dbReference type="Proteomes" id="UP001346869"/>
    </source>
</evidence>
<dbReference type="EMBL" id="JAUZQC010000017">
    <property type="protein sequence ID" value="KAK5856131.1"/>
    <property type="molecule type" value="Genomic_DNA"/>
</dbReference>
<evidence type="ECO:0000256" key="1">
    <source>
        <dbReference type="SAM" id="MobiDB-lite"/>
    </source>
</evidence>
<organism evidence="2 3">
    <name type="scientific">Eleginops maclovinus</name>
    <name type="common">Patagonian blennie</name>
    <name type="synonym">Eleginus maclovinus</name>
    <dbReference type="NCBI Taxonomy" id="56733"/>
    <lineage>
        <taxon>Eukaryota</taxon>
        <taxon>Metazoa</taxon>
        <taxon>Chordata</taxon>
        <taxon>Craniata</taxon>
        <taxon>Vertebrata</taxon>
        <taxon>Euteleostomi</taxon>
        <taxon>Actinopterygii</taxon>
        <taxon>Neopterygii</taxon>
        <taxon>Teleostei</taxon>
        <taxon>Neoteleostei</taxon>
        <taxon>Acanthomorphata</taxon>
        <taxon>Eupercaria</taxon>
        <taxon>Perciformes</taxon>
        <taxon>Notothenioidei</taxon>
        <taxon>Eleginopidae</taxon>
        <taxon>Eleginops</taxon>
    </lineage>
</organism>
<reference evidence="2 3" key="2">
    <citation type="journal article" date="2023" name="Mol. Biol. Evol.">
        <title>Genomics of Secondarily Temperate Adaptation in the Only Non-Antarctic Icefish.</title>
        <authorList>
            <person name="Rivera-Colon A.G."/>
            <person name="Rayamajhi N."/>
            <person name="Minhas B.F."/>
            <person name="Madrigal G."/>
            <person name="Bilyk K.T."/>
            <person name="Yoon V."/>
            <person name="Hune M."/>
            <person name="Gregory S."/>
            <person name="Cheng C.H.C."/>
            <person name="Catchen J.M."/>
        </authorList>
    </citation>
    <scope>NUCLEOTIDE SEQUENCE [LARGE SCALE GENOMIC DNA]</scope>
    <source>
        <strain evidence="2">JMC-PN-2008</strain>
    </source>
</reference>
<dbReference type="AlphaFoldDB" id="A0AAN7X894"/>
<dbReference type="Proteomes" id="UP001346869">
    <property type="component" value="Unassembled WGS sequence"/>
</dbReference>
<accession>A0AAN7X894</accession>
<reference evidence="2 3" key="1">
    <citation type="journal article" date="2023" name="Genes (Basel)">
        <title>Chromosome-Level Genome Assembly and Circadian Gene Repertoire of the Patagonia Blennie Eleginops maclovinus-The Closest Ancestral Proxy of Antarctic Cryonotothenioids.</title>
        <authorList>
            <person name="Cheng C.C."/>
            <person name="Rivera-Colon A.G."/>
            <person name="Minhas B.F."/>
            <person name="Wilson L."/>
            <person name="Rayamajhi N."/>
            <person name="Vargas-Chacoff L."/>
            <person name="Catchen J.M."/>
        </authorList>
    </citation>
    <scope>NUCLEOTIDE SEQUENCE [LARGE SCALE GENOMIC DNA]</scope>
    <source>
        <strain evidence="2">JMC-PN-2008</strain>
    </source>
</reference>
<gene>
    <name evidence="2" type="ORF">PBY51_007749</name>
</gene>
<evidence type="ECO:0000313" key="2">
    <source>
        <dbReference type="EMBL" id="KAK5856131.1"/>
    </source>
</evidence>
<sequence>MTASSDTLRSAEPPSPAGPLNPKVRDPLVHTGRVLRSGLDSQSALFHHIMQCPAVFIQVTLTDCMELIIRGQCNWLQTCSYCAMYNDGAPQHCVCVFIRGDSSAQWDKDAVNHNQMGVCVWGGEGEGVEEVGGGVCVS</sequence>
<keyword evidence="3" id="KW-1185">Reference proteome</keyword>
<proteinExistence type="predicted"/>
<name>A0AAN7X894_ELEMC</name>